<gene>
    <name evidence="1" type="ORF">ElyMa_005180900</name>
</gene>
<evidence type="ECO:0000313" key="2">
    <source>
        <dbReference type="Proteomes" id="UP000762676"/>
    </source>
</evidence>
<proteinExistence type="predicted"/>
<sequence length="95" mass="10186">MVAAAVGAWHGFGGKDCISKAFWGANKIDLVSAAIVGAHPSPTSAWVILEPCIRNEILMLAAPIHQMFSTCVDVTNSMRMCPLFSRCPLSRSNLP</sequence>
<name>A0AAV4JUD4_9GAST</name>
<dbReference type="EMBL" id="BMAT01010362">
    <property type="protein sequence ID" value="GFS25328.1"/>
    <property type="molecule type" value="Genomic_DNA"/>
</dbReference>
<dbReference type="Proteomes" id="UP000762676">
    <property type="component" value="Unassembled WGS sequence"/>
</dbReference>
<comment type="caution">
    <text evidence="1">The sequence shown here is derived from an EMBL/GenBank/DDBJ whole genome shotgun (WGS) entry which is preliminary data.</text>
</comment>
<dbReference type="AlphaFoldDB" id="A0AAV4JUD4"/>
<protein>
    <submittedName>
        <fullName evidence="1">Uncharacterized protein</fullName>
    </submittedName>
</protein>
<accession>A0AAV4JUD4</accession>
<keyword evidence="2" id="KW-1185">Reference proteome</keyword>
<reference evidence="1 2" key="1">
    <citation type="journal article" date="2021" name="Elife">
        <title>Chloroplast acquisition without the gene transfer in kleptoplastic sea slugs, Plakobranchus ocellatus.</title>
        <authorList>
            <person name="Maeda T."/>
            <person name="Takahashi S."/>
            <person name="Yoshida T."/>
            <person name="Shimamura S."/>
            <person name="Takaki Y."/>
            <person name="Nagai Y."/>
            <person name="Toyoda A."/>
            <person name="Suzuki Y."/>
            <person name="Arimoto A."/>
            <person name="Ishii H."/>
            <person name="Satoh N."/>
            <person name="Nishiyama T."/>
            <person name="Hasebe M."/>
            <person name="Maruyama T."/>
            <person name="Minagawa J."/>
            <person name="Obokata J."/>
            <person name="Shigenobu S."/>
        </authorList>
    </citation>
    <scope>NUCLEOTIDE SEQUENCE [LARGE SCALE GENOMIC DNA]</scope>
</reference>
<organism evidence="1 2">
    <name type="scientific">Elysia marginata</name>
    <dbReference type="NCBI Taxonomy" id="1093978"/>
    <lineage>
        <taxon>Eukaryota</taxon>
        <taxon>Metazoa</taxon>
        <taxon>Spiralia</taxon>
        <taxon>Lophotrochozoa</taxon>
        <taxon>Mollusca</taxon>
        <taxon>Gastropoda</taxon>
        <taxon>Heterobranchia</taxon>
        <taxon>Euthyneura</taxon>
        <taxon>Panpulmonata</taxon>
        <taxon>Sacoglossa</taxon>
        <taxon>Placobranchoidea</taxon>
        <taxon>Plakobranchidae</taxon>
        <taxon>Elysia</taxon>
    </lineage>
</organism>
<evidence type="ECO:0000313" key="1">
    <source>
        <dbReference type="EMBL" id="GFS25328.1"/>
    </source>
</evidence>